<accession>D4DQ40</accession>
<organism evidence="1 2">
    <name type="scientific">Neisseria elongata subsp. glycolytica ATCC 29315</name>
    <dbReference type="NCBI Taxonomy" id="546263"/>
    <lineage>
        <taxon>Bacteria</taxon>
        <taxon>Pseudomonadati</taxon>
        <taxon>Pseudomonadota</taxon>
        <taxon>Betaproteobacteria</taxon>
        <taxon>Neisseriales</taxon>
        <taxon>Neisseriaceae</taxon>
        <taxon>Neisseria</taxon>
    </lineage>
</organism>
<comment type="caution">
    <text evidence="1">The sequence shown here is derived from an EMBL/GenBank/DDBJ whole genome shotgun (WGS) entry which is preliminary data.</text>
</comment>
<evidence type="ECO:0000313" key="1">
    <source>
        <dbReference type="EMBL" id="EFE49923.1"/>
    </source>
</evidence>
<proteinExistence type="predicted"/>
<gene>
    <name evidence="1" type="ORF">NEIELOOT_01177</name>
</gene>
<dbReference type="EMBL" id="ADBF01000030">
    <property type="protein sequence ID" value="EFE49923.1"/>
    <property type="molecule type" value="Genomic_DNA"/>
</dbReference>
<dbReference type="Proteomes" id="UP000005536">
    <property type="component" value="Unassembled WGS sequence"/>
</dbReference>
<sequence length="69" mass="8066">MPPSNPANGGRLKSFRRPVFYFGMMVCAPAGLRPRRIAFCFENKIKRKGRICGRLKWWPPCWRSGRWPA</sequence>
<protein>
    <submittedName>
        <fullName evidence="1">Uncharacterized protein</fullName>
    </submittedName>
</protein>
<evidence type="ECO:0000313" key="2">
    <source>
        <dbReference type="Proteomes" id="UP000005536"/>
    </source>
</evidence>
<reference evidence="1 2" key="1">
    <citation type="submission" date="2010-02" db="EMBL/GenBank/DDBJ databases">
        <authorList>
            <person name="Weinstock G."/>
            <person name="Sodergren E."/>
            <person name="Clifton S."/>
            <person name="Fulton L."/>
            <person name="Fulton B."/>
            <person name="Courtney L."/>
            <person name="Fronick C."/>
            <person name="Harrison M."/>
            <person name="Strong C."/>
            <person name="Farmer C."/>
            <person name="Delahaunty K."/>
            <person name="Markovic C."/>
            <person name="Hall O."/>
            <person name="Minx P."/>
            <person name="Tomlinson C."/>
            <person name="Mitreva M."/>
            <person name="Nelson J."/>
            <person name="Hou S."/>
            <person name="Wollam A."/>
            <person name="Pepin K.H."/>
            <person name="Johnson M."/>
            <person name="Bhonagiri V."/>
            <person name="Zhang X."/>
            <person name="Suruliraj S."/>
            <person name="Warren W."/>
            <person name="Chinwalla A."/>
            <person name="Mardis E.R."/>
            <person name="Wilson R.K."/>
        </authorList>
    </citation>
    <scope>NUCLEOTIDE SEQUENCE [LARGE SCALE GENOMIC DNA]</scope>
    <source>
        <strain evidence="1 2">ATCC 29315</strain>
    </source>
</reference>
<name>D4DQ40_NEIEG</name>
<dbReference type="AlphaFoldDB" id="D4DQ40"/>